<feature type="domain" description="TIR" evidence="3">
    <location>
        <begin position="30"/>
        <end position="199"/>
    </location>
</feature>
<proteinExistence type="predicted"/>
<dbReference type="PANTHER" id="PTHR32009">
    <property type="entry name" value="TMV RESISTANCE PROTEIN N-LIKE"/>
    <property type="match status" value="1"/>
</dbReference>
<protein>
    <recommendedName>
        <fullName evidence="3">TIR domain-containing protein</fullName>
    </recommendedName>
</protein>
<dbReference type="EMBL" id="JAWXYG010000010">
    <property type="protein sequence ID" value="KAK4261198.1"/>
    <property type="molecule type" value="Genomic_DNA"/>
</dbReference>
<dbReference type="Gene3D" id="3.40.50.10140">
    <property type="entry name" value="Toll/interleukin-1 receptor homology (TIR) domain"/>
    <property type="match status" value="1"/>
</dbReference>
<dbReference type="AlphaFoldDB" id="A0AAE1J1B7"/>
<dbReference type="Pfam" id="PF01582">
    <property type="entry name" value="TIR"/>
    <property type="match status" value="1"/>
</dbReference>
<dbReference type="Proteomes" id="UP001293593">
    <property type="component" value="Unassembled WGS sequence"/>
</dbReference>
<dbReference type="SMART" id="SM00255">
    <property type="entry name" value="TIR"/>
    <property type="match status" value="1"/>
</dbReference>
<keyword evidence="2" id="KW-1133">Transmembrane helix</keyword>
<keyword evidence="1" id="KW-0520">NAD</keyword>
<feature type="transmembrane region" description="Helical" evidence="2">
    <location>
        <begin position="75"/>
        <end position="94"/>
    </location>
</feature>
<dbReference type="InterPro" id="IPR000157">
    <property type="entry name" value="TIR_dom"/>
</dbReference>
<organism evidence="4 5">
    <name type="scientific">Acacia crassicarpa</name>
    <name type="common">northern wattle</name>
    <dbReference type="NCBI Taxonomy" id="499986"/>
    <lineage>
        <taxon>Eukaryota</taxon>
        <taxon>Viridiplantae</taxon>
        <taxon>Streptophyta</taxon>
        <taxon>Embryophyta</taxon>
        <taxon>Tracheophyta</taxon>
        <taxon>Spermatophyta</taxon>
        <taxon>Magnoliopsida</taxon>
        <taxon>eudicotyledons</taxon>
        <taxon>Gunneridae</taxon>
        <taxon>Pentapetalae</taxon>
        <taxon>rosids</taxon>
        <taxon>fabids</taxon>
        <taxon>Fabales</taxon>
        <taxon>Fabaceae</taxon>
        <taxon>Caesalpinioideae</taxon>
        <taxon>mimosoid clade</taxon>
        <taxon>Acacieae</taxon>
        <taxon>Acacia</taxon>
    </lineage>
</organism>
<dbReference type="InterPro" id="IPR035897">
    <property type="entry name" value="Toll_tir_struct_dom_sf"/>
</dbReference>
<dbReference type="PANTHER" id="PTHR32009:SF155">
    <property type="entry name" value="DISEASE RESISTANCE PROTEIN (TIR-NBS-LRR CLASS)"/>
    <property type="match status" value="1"/>
</dbReference>
<accession>A0AAE1J1B7</accession>
<gene>
    <name evidence="4" type="ORF">QN277_004231</name>
</gene>
<name>A0AAE1J1B7_9FABA</name>
<keyword evidence="5" id="KW-1185">Reference proteome</keyword>
<dbReference type="SUPFAM" id="SSF52200">
    <property type="entry name" value="Toll/Interleukin receptor TIR domain"/>
    <property type="match status" value="1"/>
</dbReference>
<dbReference type="GO" id="GO:0007165">
    <property type="term" value="P:signal transduction"/>
    <property type="evidence" value="ECO:0007669"/>
    <property type="project" value="InterPro"/>
</dbReference>
<keyword evidence="2" id="KW-0812">Transmembrane</keyword>
<keyword evidence="2" id="KW-0472">Membrane</keyword>
<evidence type="ECO:0000256" key="2">
    <source>
        <dbReference type="SAM" id="Phobius"/>
    </source>
</evidence>
<evidence type="ECO:0000313" key="4">
    <source>
        <dbReference type="EMBL" id="KAK4261198.1"/>
    </source>
</evidence>
<sequence>MEHEDFDAEQFVKASMNNSSSSDGGTAPLEKSDVFLSFSEEDTGKGFVSHLNASLARNGLKTYIRSNKSGTYGSLANFILGPILLGITVSIVVFSKNYVCSPSLLDDLTEIVQDSKTKKQIIVPVFYDVEPTAVRKQVGIYGERFAKYEDMYKDDMHKVHSWKKALTEAASYSGWDCTVNVRTEHEIVEDIAKDVLQKLDRVYVGDLDFKIDKLEQLAHLQQEISQEIIHNSENERNHKATLERIKRLKMEKKFRLLRLTPDLLSHMEISKTTNTYF</sequence>
<evidence type="ECO:0000313" key="5">
    <source>
        <dbReference type="Proteomes" id="UP001293593"/>
    </source>
</evidence>
<reference evidence="4" key="1">
    <citation type="submission" date="2023-10" db="EMBL/GenBank/DDBJ databases">
        <title>Chromosome-level genome of the transformable northern wattle, Acacia crassicarpa.</title>
        <authorList>
            <person name="Massaro I."/>
            <person name="Sinha N.R."/>
            <person name="Poethig S."/>
            <person name="Leichty A.R."/>
        </authorList>
    </citation>
    <scope>NUCLEOTIDE SEQUENCE</scope>
    <source>
        <strain evidence="4">Acra3RX</strain>
        <tissue evidence="4">Leaf</tissue>
    </source>
</reference>
<comment type="caution">
    <text evidence="4">The sequence shown here is derived from an EMBL/GenBank/DDBJ whole genome shotgun (WGS) entry which is preliminary data.</text>
</comment>
<evidence type="ECO:0000259" key="3">
    <source>
        <dbReference type="PROSITE" id="PS50104"/>
    </source>
</evidence>
<evidence type="ECO:0000256" key="1">
    <source>
        <dbReference type="ARBA" id="ARBA00023027"/>
    </source>
</evidence>
<dbReference type="PROSITE" id="PS50104">
    <property type="entry name" value="TIR"/>
    <property type="match status" value="1"/>
</dbReference>